<evidence type="ECO:0000313" key="2">
    <source>
        <dbReference type="Proteomes" id="UP000311919"/>
    </source>
</evidence>
<accession>A0A4Z2D7Z6</accession>
<evidence type="ECO:0000313" key="1">
    <source>
        <dbReference type="EMBL" id="TNN12604.1"/>
    </source>
</evidence>
<reference evidence="1 2" key="1">
    <citation type="submission" date="2019-03" db="EMBL/GenBank/DDBJ databases">
        <title>An improved genome assembly of the fluke Schistosoma japonicum.</title>
        <authorList>
            <person name="Hu W."/>
            <person name="Luo F."/>
            <person name="Yin M."/>
            <person name="Mo X."/>
            <person name="Sun C."/>
            <person name="Wu Q."/>
            <person name="Zhu B."/>
            <person name="Xiang M."/>
            <person name="Wang J."/>
            <person name="Wang Y."/>
            <person name="Zhang T."/>
            <person name="Xu B."/>
            <person name="Zheng H."/>
            <person name="Feng Z."/>
        </authorList>
    </citation>
    <scope>NUCLEOTIDE SEQUENCE [LARGE SCALE GENOMIC DNA]</scope>
    <source>
        <strain evidence="1">HuSjv2</strain>
        <tissue evidence="1">Worms</tissue>
    </source>
</reference>
<keyword evidence="2" id="KW-1185">Reference proteome</keyword>
<dbReference type="Proteomes" id="UP000311919">
    <property type="component" value="Unassembled WGS sequence"/>
</dbReference>
<gene>
    <name evidence="1" type="ORF">EWB00_003594</name>
</gene>
<dbReference type="EMBL" id="SKCS01000217">
    <property type="protein sequence ID" value="TNN12604.1"/>
    <property type="molecule type" value="Genomic_DNA"/>
</dbReference>
<name>A0A4Z2D7Z6_SCHJA</name>
<comment type="caution">
    <text evidence="1">The sequence shown here is derived from an EMBL/GenBank/DDBJ whole genome shotgun (WGS) entry which is preliminary data.</text>
</comment>
<proteinExistence type="predicted"/>
<dbReference type="AlphaFoldDB" id="A0A4Z2D7Z6"/>
<sequence length="60" mass="7101">MLLFLMNPNQQQISIKQRYESNIPEYDLIYTPLYVRKPVLSTPDKLVLPNEIEMCLIYGI</sequence>
<protein>
    <submittedName>
        <fullName evidence="1">Uncharacterized protein</fullName>
    </submittedName>
</protein>
<organism evidence="1 2">
    <name type="scientific">Schistosoma japonicum</name>
    <name type="common">Blood fluke</name>
    <dbReference type="NCBI Taxonomy" id="6182"/>
    <lineage>
        <taxon>Eukaryota</taxon>
        <taxon>Metazoa</taxon>
        <taxon>Spiralia</taxon>
        <taxon>Lophotrochozoa</taxon>
        <taxon>Platyhelminthes</taxon>
        <taxon>Trematoda</taxon>
        <taxon>Digenea</taxon>
        <taxon>Strigeidida</taxon>
        <taxon>Schistosomatoidea</taxon>
        <taxon>Schistosomatidae</taxon>
        <taxon>Schistosoma</taxon>
    </lineage>
</organism>